<feature type="non-terminal residue" evidence="1">
    <location>
        <position position="1"/>
    </location>
</feature>
<name>A0A1A8SDA9_9TELE</name>
<dbReference type="AlphaFoldDB" id="A0A1A8SDA9"/>
<reference evidence="1" key="2">
    <citation type="submission" date="2016-06" db="EMBL/GenBank/DDBJ databases">
        <title>The genome of a short-lived fish provides insights into sex chromosome evolution and the genetic control of aging.</title>
        <authorList>
            <person name="Reichwald K."/>
            <person name="Felder M."/>
            <person name="Petzold A."/>
            <person name="Koch P."/>
            <person name="Groth M."/>
            <person name="Platzer M."/>
        </authorList>
    </citation>
    <scope>NUCLEOTIDE SEQUENCE</scope>
    <source>
        <tissue evidence="1">Brain</tissue>
    </source>
</reference>
<proteinExistence type="predicted"/>
<reference evidence="1" key="1">
    <citation type="submission" date="2016-05" db="EMBL/GenBank/DDBJ databases">
        <authorList>
            <person name="Lavstsen T."/>
            <person name="Jespersen J.S."/>
        </authorList>
    </citation>
    <scope>NUCLEOTIDE SEQUENCE</scope>
    <source>
        <tissue evidence="1">Brain</tissue>
    </source>
</reference>
<sequence length="34" mass="3816">DVAFVHNKLCLIFIVLVQKASNIEVSQLCASHFQ</sequence>
<gene>
    <name evidence="1" type="primary">CNKSR3</name>
</gene>
<dbReference type="EMBL" id="HAEI01013061">
    <property type="protein sequence ID" value="SBS15530.1"/>
    <property type="molecule type" value="Transcribed_RNA"/>
</dbReference>
<evidence type="ECO:0000313" key="1">
    <source>
        <dbReference type="EMBL" id="SBS15530.1"/>
    </source>
</evidence>
<accession>A0A1A8SDA9</accession>
<protein>
    <submittedName>
        <fullName evidence="1">Uncharacterized protein</fullName>
    </submittedName>
</protein>
<organism evidence="1">
    <name type="scientific">Nothobranchius rachovii</name>
    <name type="common">bluefin notho</name>
    <dbReference type="NCBI Taxonomy" id="451742"/>
    <lineage>
        <taxon>Eukaryota</taxon>
        <taxon>Metazoa</taxon>
        <taxon>Chordata</taxon>
        <taxon>Craniata</taxon>
        <taxon>Vertebrata</taxon>
        <taxon>Euteleostomi</taxon>
        <taxon>Actinopterygii</taxon>
        <taxon>Neopterygii</taxon>
        <taxon>Teleostei</taxon>
        <taxon>Neoteleostei</taxon>
        <taxon>Acanthomorphata</taxon>
        <taxon>Ovalentaria</taxon>
        <taxon>Atherinomorphae</taxon>
        <taxon>Cyprinodontiformes</taxon>
        <taxon>Nothobranchiidae</taxon>
        <taxon>Nothobranchius</taxon>
    </lineage>
</organism>